<name>A0A0M2NHG6_9FIRM</name>
<dbReference type="Pfam" id="PF13411">
    <property type="entry name" value="MerR_1"/>
    <property type="match status" value="1"/>
</dbReference>
<feature type="domain" description="HTH merR-type" evidence="5">
    <location>
        <begin position="21"/>
        <end position="88"/>
    </location>
</feature>
<sequence length="264" mass="30199">MGTCGLRGPAPAPKGETMKKTVREVSKLCGISVRTLHYYDEIGLLHPSEVTPVGYRLYGREELSRLQQILFFRELDFSLKEIAEIMNDPAFDARKALLNQKELLLLRQRRLGRLISLVDKTLKGETKMSFEEFDMSEIREAQEKYADEVKKRWGGTEAYRESSKKTAEYGAQDWERIEHEANEIYAGFAAHRSESPDAPQVQALVRKWQEHISRNFYRCTDEILAGLAEMYVADERFRNSIDAHAPGLAEFMAAAIRAYVSAKA</sequence>
<keyword evidence="4" id="KW-0804">Transcription</keyword>
<dbReference type="STRING" id="270498.CHK_2685"/>
<dbReference type="GO" id="GO:0003677">
    <property type="term" value="F:DNA binding"/>
    <property type="evidence" value="ECO:0007669"/>
    <property type="project" value="UniProtKB-KW"/>
</dbReference>
<evidence type="ECO:0000256" key="4">
    <source>
        <dbReference type="ARBA" id="ARBA00023163"/>
    </source>
</evidence>
<dbReference type="AlphaFoldDB" id="A0A0M2NHG6"/>
<dbReference type="PRINTS" id="PR00040">
    <property type="entry name" value="HTHMERR"/>
</dbReference>
<dbReference type="InterPro" id="IPR012925">
    <property type="entry name" value="TipAS_dom"/>
</dbReference>
<gene>
    <name evidence="6" type="ORF">CHK_2685</name>
</gene>
<dbReference type="Gene3D" id="1.10.490.50">
    <property type="entry name" value="Antibiotic binding domain of TipA-like multidrug resistance regulators"/>
    <property type="match status" value="1"/>
</dbReference>
<keyword evidence="1" id="KW-0805">Transcription regulation</keyword>
<dbReference type="InterPro" id="IPR047057">
    <property type="entry name" value="MerR_fam"/>
</dbReference>
<dbReference type="Proteomes" id="UP000034076">
    <property type="component" value="Unassembled WGS sequence"/>
</dbReference>
<keyword evidence="3" id="KW-0010">Activator</keyword>
<comment type="caution">
    <text evidence="6">The sequence shown here is derived from an EMBL/GenBank/DDBJ whole genome shotgun (WGS) entry which is preliminary data.</text>
</comment>
<dbReference type="InterPro" id="IPR009061">
    <property type="entry name" value="DNA-bd_dom_put_sf"/>
</dbReference>
<dbReference type="SMART" id="SM00422">
    <property type="entry name" value="HTH_MERR"/>
    <property type="match status" value="1"/>
</dbReference>
<dbReference type="Gene3D" id="1.10.1660.10">
    <property type="match status" value="1"/>
</dbReference>
<evidence type="ECO:0000256" key="2">
    <source>
        <dbReference type="ARBA" id="ARBA00023125"/>
    </source>
</evidence>
<dbReference type="InterPro" id="IPR036244">
    <property type="entry name" value="TipA-like_antibiotic-bd"/>
</dbReference>
<organism evidence="6 7">
    <name type="scientific">Christensenella hongkongensis</name>
    <dbReference type="NCBI Taxonomy" id="270498"/>
    <lineage>
        <taxon>Bacteria</taxon>
        <taxon>Bacillati</taxon>
        <taxon>Bacillota</taxon>
        <taxon>Clostridia</taxon>
        <taxon>Christensenellales</taxon>
        <taxon>Christensenellaceae</taxon>
        <taxon>Christensenella</taxon>
    </lineage>
</organism>
<dbReference type="PROSITE" id="PS50937">
    <property type="entry name" value="HTH_MERR_2"/>
    <property type="match status" value="1"/>
</dbReference>
<dbReference type="InterPro" id="IPR000551">
    <property type="entry name" value="MerR-type_HTH_dom"/>
</dbReference>
<evidence type="ECO:0000313" key="6">
    <source>
        <dbReference type="EMBL" id="KKI49877.1"/>
    </source>
</evidence>
<proteinExistence type="predicted"/>
<evidence type="ECO:0000259" key="5">
    <source>
        <dbReference type="PROSITE" id="PS50937"/>
    </source>
</evidence>
<dbReference type="PANTHER" id="PTHR30204">
    <property type="entry name" value="REDOX-CYCLING DRUG-SENSING TRANSCRIPTIONAL ACTIVATOR SOXR"/>
    <property type="match status" value="1"/>
</dbReference>
<evidence type="ECO:0000256" key="3">
    <source>
        <dbReference type="ARBA" id="ARBA00023159"/>
    </source>
</evidence>
<keyword evidence="7" id="KW-1185">Reference proteome</keyword>
<dbReference type="PANTHER" id="PTHR30204:SF90">
    <property type="entry name" value="HTH-TYPE TRANSCRIPTIONAL ACTIVATOR MTA"/>
    <property type="match status" value="1"/>
</dbReference>
<accession>A0A0M2NHG6</accession>
<evidence type="ECO:0000313" key="7">
    <source>
        <dbReference type="Proteomes" id="UP000034076"/>
    </source>
</evidence>
<dbReference type="Pfam" id="PF07739">
    <property type="entry name" value="TipAS"/>
    <property type="match status" value="1"/>
</dbReference>
<protein>
    <submittedName>
        <fullName evidence="6">Transcriptional regulator, MerR family</fullName>
    </submittedName>
</protein>
<dbReference type="EMBL" id="LAYJ01000116">
    <property type="protein sequence ID" value="KKI49877.1"/>
    <property type="molecule type" value="Genomic_DNA"/>
</dbReference>
<dbReference type="CDD" id="cd01106">
    <property type="entry name" value="HTH_TipAL-Mta"/>
    <property type="match status" value="1"/>
</dbReference>
<dbReference type="SUPFAM" id="SSF89082">
    <property type="entry name" value="Antibiotic binding domain of TipA-like multidrug resistance regulators"/>
    <property type="match status" value="1"/>
</dbReference>
<dbReference type="PATRIC" id="fig|270498.16.peg.1742"/>
<dbReference type="GO" id="GO:0003700">
    <property type="term" value="F:DNA-binding transcription factor activity"/>
    <property type="evidence" value="ECO:0007669"/>
    <property type="project" value="InterPro"/>
</dbReference>
<keyword evidence="2" id="KW-0238">DNA-binding</keyword>
<reference evidence="6 7" key="1">
    <citation type="submission" date="2015-04" db="EMBL/GenBank/DDBJ databases">
        <title>Draft genome sequence of bacteremic isolate Catabacter hongkongensis type strain HKU16T.</title>
        <authorList>
            <person name="Lau S.K."/>
            <person name="Teng J.L."/>
            <person name="Huang Y."/>
            <person name="Curreem S.O."/>
            <person name="Tsui S.K."/>
            <person name="Woo P.C."/>
        </authorList>
    </citation>
    <scope>NUCLEOTIDE SEQUENCE [LARGE SCALE GENOMIC DNA]</scope>
    <source>
        <strain evidence="6 7">HKU16</strain>
    </source>
</reference>
<dbReference type="SUPFAM" id="SSF46955">
    <property type="entry name" value="Putative DNA-binding domain"/>
    <property type="match status" value="1"/>
</dbReference>
<evidence type="ECO:0000256" key="1">
    <source>
        <dbReference type="ARBA" id="ARBA00023015"/>
    </source>
</evidence>